<sequence>MANIIVAQLLYLDAIDPNKTIQRYGVHIIQERNSVYYIHVFIQDISKGHFLLEEDDKFLNKEERQALAAADIDAVKDAIATIEVSRKTIPTYPESRNPIFKSLSTMEGSCITSERGSYNIKYVTFMIVNIRKLFTQGILEMFFMFWLRGVAMLDIEFRESANEQGRRMIEVISG</sequence>
<reference evidence="1" key="1">
    <citation type="submission" date="2023-03" db="UniProtKB">
        <authorList>
            <consortium name="EnsemblPlants"/>
        </authorList>
    </citation>
    <scope>IDENTIFICATION</scope>
</reference>
<name>A0A9I9ECR5_CUCME</name>
<evidence type="ECO:0000313" key="1">
    <source>
        <dbReference type="EnsemblPlants" id="MELO3C031967.2.1"/>
    </source>
</evidence>
<dbReference type="EnsemblPlants" id="MELO3C031967.2.1">
    <property type="protein sequence ID" value="MELO3C031967.2.1"/>
    <property type="gene ID" value="MELO3C031967.2"/>
</dbReference>
<accession>A0A9I9ECR5</accession>
<dbReference type="AlphaFoldDB" id="A0A9I9ECR5"/>
<proteinExistence type="predicted"/>
<protein>
    <submittedName>
        <fullName evidence="1">Uncharacterized protein</fullName>
    </submittedName>
</protein>
<organism evidence="1">
    <name type="scientific">Cucumis melo</name>
    <name type="common">Muskmelon</name>
    <dbReference type="NCBI Taxonomy" id="3656"/>
    <lineage>
        <taxon>Eukaryota</taxon>
        <taxon>Viridiplantae</taxon>
        <taxon>Streptophyta</taxon>
        <taxon>Embryophyta</taxon>
        <taxon>Tracheophyta</taxon>
        <taxon>Spermatophyta</taxon>
        <taxon>Magnoliopsida</taxon>
        <taxon>eudicotyledons</taxon>
        <taxon>Gunneridae</taxon>
        <taxon>Pentapetalae</taxon>
        <taxon>rosids</taxon>
        <taxon>fabids</taxon>
        <taxon>Cucurbitales</taxon>
        <taxon>Cucurbitaceae</taxon>
        <taxon>Benincaseae</taxon>
        <taxon>Cucumis</taxon>
    </lineage>
</organism>
<dbReference type="Gramene" id="MELO3C031967.2.1">
    <property type="protein sequence ID" value="MELO3C031967.2.1"/>
    <property type="gene ID" value="MELO3C031967.2"/>
</dbReference>